<dbReference type="OrthoDB" id="198277at2157"/>
<evidence type="ECO:0000256" key="2">
    <source>
        <dbReference type="PROSITE-ProRule" id="PRU00285"/>
    </source>
</evidence>
<dbReference type="PANTHER" id="PTHR46733:SF4">
    <property type="entry name" value="HEAT SHOCK PROTEIN 21, CHLOROPLASTIC"/>
    <property type="match status" value="1"/>
</dbReference>
<protein>
    <submittedName>
        <fullName evidence="5">Hsp20/alpha crystallin family protein</fullName>
    </submittedName>
</protein>
<reference evidence="5 6" key="1">
    <citation type="submission" date="2018-06" db="EMBL/GenBank/DDBJ databases">
        <title>Natronomonas sp. F16-60 a new haloarchaeon isolated from a solar saltern of Isla Cristina, Huelva, Spain.</title>
        <authorList>
            <person name="Duran-Viseras A."/>
            <person name="Sanchez-Porro C."/>
            <person name="Ventosa A."/>
        </authorList>
    </citation>
    <scope>NUCLEOTIDE SEQUENCE [LARGE SCALE GENOMIC DNA]</scope>
    <source>
        <strain evidence="5 6">F16-60</strain>
    </source>
</reference>
<dbReference type="Gene3D" id="2.60.40.790">
    <property type="match status" value="1"/>
</dbReference>
<keyword evidence="6" id="KW-1185">Reference proteome</keyword>
<organism evidence="5 6">
    <name type="scientific">Haloglomus irregulare</name>
    <dbReference type="NCBI Taxonomy" id="2234134"/>
    <lineage>
        <taxon>Archaea</taxon>
        <taxon>Methanobacteriati</taxon>
        <taxon>Methanobacteriota</taxon>
        <taxon>Stenosarchaea group</taxon>
        <taxon>Halobacteria</taxon>
        <taxon>Halobacteriales</taxon>
        <taxon>Natronomonadaceae</taxon>
        <taxon>Haloglomus</taxon>
    </lineage>
</organism>
<evidence type="ECO:0000313" key="5">
    <source>
        <dbReference type="EMBL" id="TSD13322.1"/>
    </source>
</evidence>
<dbReference type="Proteomes" id="UP000319894">
    <property type="component" value="Unassembled WGS sequence"/>
</dbReference>
<dbReference type="CDD" id="cd06464">
    <property type="entry name" value="ACD_sHsps-like"/>
    <property type="match status" value="1"/>
</dbReference>
<comment type="similarity">
    <text evidence="2 3">Belongs to the small heat shock protein (HSP20) family.</text>
</comment>
<accession>A0A554N7E7</accession>
<dbReference type="InterPro" id="IPR002068">
    <property type="entry name" value="A-crystallin/Hsp20_dom"/>
</dbReference>
<dbReference type="InterPro" id="IPR008978">
    <property type="entry name" value="HSP20-like_chaperone"/>
</dbReference>
<dbReference type="GO" id="GO:0009408">
    <property type="term" value="P:response to heat"/>
    <property type="evidence" value="ECO:0007669"/>
    <property type="project" value="InterPro"/>
</dbReference>
<proteinExistence type="inferred from homology"/>
<keyword evidence="1" id="KW-0346">Stress response</keyword>
<dbReference type="PROSITE" id="PS01031">
    <property type="entry name" value="SHSP"/>
    <property type="match status" value="1"/>
</dbReference>
<feature type="domain" description="SHSP" evidence="4">
    <location>
        <begin position="38"/>
        <end position="146"/>
    </location>
</feature>
<evidence type="ECO:0000256" key="3">
    <source>
        <dbReference type="RuleBase" id="RU003616"/>
    </source>
</evidence>
<evidence type="ECO:0000259" key="4">
    <source>
        <dbReference type="PROSITE" id="PS01031"/>
    </source>
</evidence>
<dbReference type="InterPro" id="IPR044587">
    <property type="entry name" value="HSP21-like"/>
</dbReference>
<gene>
    <name evidence="5" type="ORF">DP107_12565</name>
</gene>
<dbReference type="PANTHER" id="PTHR46733">
    <property type="entry name" value="26.5 KDA HEAT SHOCK PROTEIN, MITOCHONDRIAL"/>
    <property type="match status" value="1"/>
</dbReference>
<dbReference type="EMBL" id="QMDX01000008">
    <property type="protein sequence ID" value="TSD13322.1"/>
    <property type="molecule type" value="Genomic_DNA"/>
</dbReference>
<sequence>MTPRRTPFDGMESMMSRMFHTVWRDLESGVGMGYDGEGRMGRGDIHLTIEAGDDGYVVLADLPGFERDGIDLRFENGALTIEAEHTVDEDDETMSHTRSRSAFERVHLLTRDIAVAEIEASYHNGVLEIHVPVTDADEGAHRIDID</sequence>
<name>A0A554N7E7_9EURY</name>
<dbReference type="Pfam" id="PF00011">
    <property type="entry name" value="HSP20"/>
    <property type="match status" value="1"/>
</dbReference>
<dbReference type="SUPFAM" id="SSF49764">
    <property type="entry name" value="HSP20-like chaperones"/>
    <property type="match status" value="1"/>
</dbReference>
<evidence type="ECO:0000313" key="6">
    <source>
        <dbReference type="Proteomes" id="UP000319894"/>
    </source>
</evidence>
<dbReference type="InParanoid" id="A0A554N7E7"/>
<comment type="caution">
    <text evidence="5">The sequence shown here is derived from an EMBL/GenBank/DDBJ whole genome shotgun (WGS) entry which is preliminary data.</text>
</comment>
<dbReference type="AlphaFoldDB" id="A0A554N7E7"/>
<evidence type="ECO:0000256" key="1">
    <source>
        <dbReference type="ARBA" id="ARBA00023016"/>
    </source>
</evidence>
<dbReference type="RefSeq" id="WP_144262509.1">
    <property type="nucleotide sequence ID" value="NZ_QMDX01000008.1"/>
</dbReference>